<keyword evidence="3" id="KW-0315">Glutamine amidotransferase</keyword>
<protein>
    <submittedName>
        <fullName evidence="4">Asparagine synthetase domain-containing protein</fullName>
    </submittedName>
</protein>
<dbReference type="InterPro" id="IPR051857">
    <property type="entry name" value="Asn_synthetase_domain"/>
</dbReference>
<dbReference type="AlphaFoldDB" id="A0A0K9Q6I1"/>
<organism evidence="4 5">
    <name type="scientific">Zostera marina</name>
    <name type="common">Eelgrass</name>
    <dbReference type="NCBI Taxonomy" id="29655"/>
    <lineage>
        <taxon>Eukaryota</taxon>
        <taxon>Viridiplantae</taxon>
        <taxon>Streptophyta</taxon>
        <taxon>Embryophyta</taxon>
        <taxon>Tracheophyta</taxon>
        <taxon>Spermatophyta</taxon>
        <taxon>Magnoliopsida</taxon>
        <taxon>Liliopsida</taxon>
        <taxon>Zosteraceae</taxon>
        <taxon>Zostera</taxon>
    </lineage>
</organism>
<name>A0A0K9Q6I1_ZOSMR</name>
<dbReference type="GO" id="GO:0006529">
    <property type="term" value="P:asparagine biosynthetic process"/>
    <property type="evidence" value="ECO:0007669"/>
    <property type="project" value="UniProtKB-KW"/>
</dbReference>
<accession>A0A0K9Q6I1</accession>
<keyword evidence="5" id="KW-1185">Reference proteome</keyword>
<reference evidence="5" key="1">
    <citation type="journal article" date="2016" name="Nature">
        <title>The genome of the seagrass Zostera marina reveals angiosperm adaptation to the sea.</title>
        <authorList>
            <person name="Olsen J.L."/>
            <person name="Rouze P."/>
            <person name="Verhelst B."/>
            <person name="Lin Y.-C."/>
            <person name="Bayer T."/>
            <person name="Collen J."/>
            <person name="Dattolo E."/>
            <person name="De Paoli E."/>
            <person name="Dittami S."/>
            <person name="Maumus F."/>
            <person name="Michel G."/>
            <person name="Kersting A."/>
            <person name="Lauritano C."/>
            <person name="Lohaus R."/>
            <person name="Toepel M."/>
            <person name="Tonon T."/>
            <person name="Vanneste K."/>
            <person name="Amirebrahimi M."/>
            <person name="Brakel J."/>
            <person name="Bostroem C."/>
            <person name="Chovatia M."/>
            <person name="Grimwood J."/>
            <person name="Jenkins J.W."/>
            <person name="Jueterbock A."/>
            <person name="Mraz A."/>
            <person name="Stam W.T."/>
            <person name="Tice H."/>
            <person name="Bornberg-Bauer E."/>
            <person name="Green P.J."/>
            <person name="Pearson G.A."/>
            <person name="Procaccini G."/>
            <person name="Duarte C.M."/>
            <person name="Schmutz J."/>
            <person name="Reusch T.B.H."/>
            <person name="Van de Peer Y."/>
        </authorList>
    </citation>
    <scope>NUCLEOTIDE SEQUENCE [LARGE SCALE GENOMIC DNA]</scope>
    <source>
        <strain evidence="5">cv. Finnish</strain>
    </source>
</reference>
<dbReference type="PANTHER" id="PTHR45937:SF1">
    <property type="entry name" value="ASPARAGINE SYNTHETASE DOMAIN-CONTAINING PROTEIN 1"/>
    <property type="match status" value="1"/>
</dbReference>
<comment type="caution">
    <text evidence="4">The sequence shown here is derived from an EMBL/GenBank/DDBJ whole genome shotgun (WGS) entry which is preliminary data.</text>
</comment>
<dbReference type="EMBL" id="LFYR01000012">
    <property type="protein sequence ID" value="KMZ76540.1"/>
    <property type="molecule type" value="Genomic_DNA"/>
</dbReference>
<dbReference type="OrthoDB" id="10252281at2759"/>
<gene>
    <name evidence="4" type="ORF">ZOSMA_100G00350</name>
</gene>
<proteinExistence type="predicted"/>
<keyword evidence="2" id="KW-0061">Asparagine biosynthesis</keyword>
<dbReference type="PANTHER" id="PTHR45937">
    <property type="entry name" value="ASPARAGINE SYNTHETASE DOMAIN-CONTAINING PROTEIN 1"/>
    <property type="match status" value="1"/>
</dbReference>
<evidence type="ECO:0000256" key="3">
    <source>
        <dbReference type="ARBA" id="ARBA00022962"/>
    </source>
</evidence>
<sequence length="175" mass="19445">MCGIALILSDVSIIRPDLVEEQSSDPLPNDEHEISFVPDLTAALLRRGPDCLGEKKVLVNLRCAPVIPISNELSHPCTKTDNCNGSSFLHHQNVILNSTTKRDDKKKSEKGGLLFEKGENNITSVHEITFPQYVTSNRLEFSMELHFIGATLHLRGVNPVQQPLIDSFGNILIYN</sequence>
<evidence type="ECO:0000256" key="1">
    <source>
        <dbReference type="ARBA" id="ARBA00022605"/>
    </source>
</evidence>
<evidence type="ECO:0000313" key="4">
    <source>
        <dbReference type="EMBL" id="KMZ76540.1"/>
    </source>
</evidence>
<feature type="non-terminal residue" evidence="4">
    <location>
        <position position="175"/>
    </location>
</feature>
<dbReference type="Proteomes" id="UP000036987">
    <property type="component" value="Unassembled WGS sequence"/>
</dbReference>
<evidence type="ECO:0000256" key="2">
    <source>
        <dbReference type="ARBA" id="ARBA00022888"/>
    </source>
</evidence>
<evidence type="ECO:0000313" key="5">
    <source>
        <dbReference type="Proteomes" id="UP000036987"/>
    </source>
</evidence>
<keyword evidence="1" id="KW-0028">Amino-acid biosynthesis</keyword>